<accession>A0A7Z7IK17</accession>
<dbReference type="GO" id="GO:0006707">
    <property type="term" value="P:cholesterol catabolic process"/>
    <property type="evidence" value="ECO:0007669"/>
    <property type="project" value="TreeGrafter"/>
</dbReference>
<dbReference type="SUPFAM" id="SSF48264">
    <property type="entry name" value="Cytochrome P450"/>
    <property type="match status" value="1"/>
</dbReference>
<evidence type="ECO:0000313" key="9">
    <source>
        <dbReference type="EMBL" id="SOJ53966.1"/>
    </source>
</evidence>
<comment type="caution">
    <text evidence="9">The sequence shown here is derived from an EMBL/GenBank/DDBJ whole genome shotgun (WGS) entry which is preliminary data.</text>
</comment>
<evidence type="ECO:0000256" key="1">
    <source>
        <dbReference type="ARBA" id="ARBA00001971"/>
    </source>
</evidence>
<dbReference type="PROSITE" id="PS00086">
    <property type="entry name" value="CYTOCHROME_P450"/>
    <property type="match status" value="1"/>
</dbReference>
<dbReference type="PANTHER" id="PTHR46696:SF4">
    <property type="entry name" value="BIOTIN BIOSYNTHESIS CYTOCHROME P450"/>
    <property type="match status" value="1"/>
</dbReference>
<dbReference type="AlphaFoldDB" id="A0A7Z7IK17"/>
<evidence type="ECO:0000256" key="2">
    <source>
        <dbReference type="ARBA" id="ARBA00010617"/>
    </source>
</evidence>
<dbReference type="InterPro" id="IPR036396">
    <property type="entry name" value="Cyt_P450_sf"/>
</dbReference>
<dbReference type="EMBL" id="OCTY01000002">
    <property type="protein sequence ID" value="SOJ53966.1"/>
    <property type="molecule type" value="Genomic_DNA"/>
</dbReference>
<keyword evidence="4 8" id="KW-0479">Metal-binding</keyword>
<evidence type="ECO:0000256" key="7">
    <source>
        <dbReference type="ARBA" id="ARBA00023033"/>
    </source>
</evidence>
<keyword evidence="5 8" id="KW-0560">Oxidoreductase</keyword>
<evidence type="ECO:0000256" key="6">
    <source>
        <dbReference type="ARBA" id="ARBA00023004"/>
    </source>
</evidence>
<comment type="cofactor">
    <cofactor evidence="1">
        <name>heme</name>
        <dbReference type="ChEBI" id="CHEBI:30413"/>
    </cofactor>
</comment>
<dbReference type="PANTHER" id="PTHR46696">
    <property type="entry name" value="P450, PUTATIVE (EUROFUNG)-RELATED"/>
    <property type="match status" value="1"/>
</dbReference>
<comment type="similarity">
    <text evidence="2 8">Belongs to the cytochrome P450 family.</text>
</comment>
<dbReference type="Pfam" id="PF00067">
    <property type="entry name" value="p450"/>
    <property type="match status" value="1"/>
</dbReference>
<sequence length="436" mass="48122">MAMREGVRGVVETVKPFARAAHLNLTAAVRTRKRGYRGWTGAVNTDYDPMDQATAAHPFDAYRALHRSGRVHYNPKRSTWILHRLDDVRAALRDTEKVTSSEGVTRIKFTAPLAVLTDGDEHARLRRQVQPGFSKGAMASWQGMIDKLALELVSDVLAEPGCDVVRQLAIPMPIRMIAQILGVPECDVADFRRWSEDGVGIMDFSPTPRGLLRAATSMSAMAALRRYFLRQFATGGLKGSGTVLGRLLSHNTDGSPTDEQLFLIAIHLLIAGNETTTNLLGGMFDTLARNPEQYDMIRANPDLIPMAVEEQLRITTPIQNLYRYTRADYQVGEVTIPSGSRILLSFGAANRDPLAFTDPDEYRADRNPRMHVAFGYGPHMCLGAPLARMEAQAVLRELVSRVSRISPVGKTTWSTNSSLRGPTCLPIRLIPGEATT</sequence>
<dbReference type="FunFam" id="1.10.630.10:FF:000018">
    <property type="entry name" value="Cytochrome P450 monooxygenase"/>
    <property type="match status" value="1"/>
</dbReference>
<dbReference type="GO" id="GO:0005506">
    <property type="term" value="F:iron ion binding"/>
    <property type="evidence" value="ECO:0007669"/>
    <property type="project" value="InterPro"/>
</dbReference>
<evidence type="ECO:0000256" key="4">
    <source>
        <dbReference type="ARBA" id="ARBA00022723"/>
    </source>
</evidence>
<evidence type="ECO:0000256" key="5">
    <source>
        <dbReference type="ARBA" id="ARBA00023002"/>
    </source>
</evidence>
<dbReference type="PRINTS" id="PR00359">
    <property type="entry name" value="BP450"/>
</dbReference>
<keyword evidence="6 8" id="KW-0408">Iron</keyword>
<dbReference type="PRINTS" id="PR00385">
    <property type="entry name" value="P450"/>
</dbReference>
<evidence type="ECO:0000256" key="8">
    <source>
        <dbReference type="RuleBase" id="RU000461"/>
    </source>
</evidence>
<dbReference type="GO" id="GO:0020037">
    <property type="term" value="F:heme binding"/>
    <property type="evidence" value="ECO:0007669"/>
    <property type="project" value="InterPro"/>
</dbReference>
<dbReference type="GO" id="GO:0036199">
    <property type="term" value="F:cholest-4-en-3-one 26-monooxygenase activity"/>
    <property type="evidence" value="ECO:0007669"/>
    <property type="project" value="TreeGrafter"/>
</dbReference>
<dbReference type="EC" id="1.14.-.-" evidence="9"/>
<organism evidence="9 10">
    <name type="scientific">Mycobacterium simulans</name>
    <dbReference type="NCBI Taxonomy" id="627089"/>
    <lineage>
        <taxon>Bacteria</taxon>
        <taxon>Bacillati</taxon>
        <taxon>Actinomycetota</taxon>
        <taxon>Actinomycetes</taxon>
        <taxon>Mycobacteriales</taxon>
        <taxon>Mycobacteriaceae</taxon>
        <taxon>Mycobacterium</taxon>
    </lineage>
</organism>
<gene>
    <name evidence="9" type="primary">pksS_1</name>
    <name evidence="9" type="ORF">MSIMFB_01465</name>
</gene>
<reference evidence="9 10" key="1">
    <citation type="submission" date="2017-10" db="EMBL/GenBank/DDBJ databases">
        <authorList>
            <consortium name="Urmite Genomes"/>
        </authorList>
    </citation>
    <scope>NUCLEOTIDE SEQUENCE [LARGE SCALE GENOMIC DNA]</scope>
    <source>
        <strain evidence="9 10">FB-527</strain>
    </source>
</reference>
<evidence type="ECO:0000256" key="3">
    <source>
        <dbReference type="ARBA" id="ARBA00022617"/>
    </source>
</evidence>
<dbReference type="InterPro" id="IPR002397">
    <property type="entry name" value="Cyt_P450_B"/>
</dbReference>
<dbReference type="GO" id="GO:0008395">
    <property type="term" value="F:steroid hydroxylase activity"/>
    <property type="evidence" value="ECO:0007669"/>
    <property type="project" value="TreeGrafter"/>
</dbReference>
<proteinExistence type="inferred from homology"/>
<name>A0A7Z7IK17_9MYCO</name>
<dbReference type="InterPro" id="IPR017972">
    <property type="entry name" value="Cyt_P450_CS"/>
</dbReference>
<keyword evidence="7 8" id="KW-0503">Monooxygenase</keyword>
<dbReference type="InterPro" id="IPR001128">
    <property type="entry name" value="Cyt_P450"/>
</dbReference>
<keyword evidence="10" id="KW-1185">Reference proteome</keyword>
<keyword evidence="3 8" id="KW-0349">Heme</keyword>
<evidence type="ECO:0000313" key="10">
    <source>
        <dbReference type="Proteomes" id="UP000554965"/>
    </source>
</evidence>
<dbReference type="Proteomes" id="UP000554965">
    <property type="component" value="Unassembled WGS sequence"/>
</dbReference>
<protein>
    <submittedName>
        <fullName evidence="9">Polyketide biosynthesis cytochrome P450 PksS</fullName>
        <ecNumber evidence="9">1.14.-.-</ecNumber>
    </submittedName>
</protein>
<dbReference type="Gene3D" id="1.10.630.10">
    <property type="entry name" value="Cytochrome P450"/>
    <property type="match status" value="1"/>
</dbReference>